<sequence>MPTSFERLAHLILTADGVNYVAKQHRSSAMRDSRIEKVDLALTEIAQDPSEKVALWQWACREMLHETLIGMHQLSHLAGIARHVASDWRAPVDVIAPAKPYLAASALADRRLPHVLDGLGSTDDAHDRADLWRLRYASLIASTLQGMQALAEKHRIDRQALATGPLN</sequence>
<dbReference type="EMBL" id="MDEH01000019">
    <property type="protein sequence ID" value="PPU70574.1"/>
    <property type="molecule type" value="Genomic_DNA"/>
</dbReference>
<gene>
    <name evidence="1" type="ORF">XmelCFBP4644_19820</name>
</gene>
<reference evidence="1 2" key="1">
    <citation type="submission" date="2016-08" db="EMBL/GenBank/DDBJ databases">
        <authorList>
            <person name="Seilhamer J.J."/>
        </authorList>
    </citation>
    <scope>NUCLEOTIDE SEQUENCE [LARGE SCALE GENOMIC DNA]</scope>
    <source>
        <strain evidence="1 2">CFBP4644</strain>
    </source>
</reference>
<protein>
    <submittedName>
        <fullName evidence="1">Uncharacterized protein</fullName>
    </submittedName>
</protein>
<comment type="caution">
    <text evidence="1">The sequence shown here is derived from an EMBL/GenBank/DDBJ whole genome shotgun (WGS) entry which is preliminary data.</text>
</comment>
<evidence type="ECO:0000313" key="2">
    <source>
        <dbReference type="Proteomes" id="UP000239865"/>
    </source>
</evidence>
<proteinExistence type="predicted"/>
<dbReference type="AlphaFoldDB" id="A0A2S7DA21"/>
<dbReference type="Proteomes" id="UP000239865">
    <property type="component" value="Unassembled WGS sequence"/>
</dbReference>
<accession>A0A2S7DA21</accession>
<dbReference type="OrthoDB" id="6003124at2"/>
<organism evidence="1 2">
    <name type="scientific">Xanthomonas melonis</name>
    <dbReference type="NCBI Taxonomy" id="56456"/>
    <lineage>
        <taxon>Bacteria</taxon>
        <taxon>Pseudomonadati</taxon>
        <taxon>Pseudomonadota</taxon>
        <taxon>Gammaproteobacteria</taxon>
        <taxon>Lysobacterales</taxon>
        <taxon>Lysobacteraceae</taxon>
        <taxon>Xanthomonas</taxon>
    </lineage>
</organism>
<evidence type="ECO:0000313" key="1">
    <source>
        <dbReference type="EMBL" id="PPU70574.1"/>
    </source>
</evidence>
<name>A0A2S7DA21_9XANT</name>